<keyword evidence="1" id="KW-0472">Membrane</keyword>
<reference evidence="3" key="1">
    <citation type="journal article" date="2019" name="Int. J. Syst. Evol. Microbiol.">
        <title>The Global Catalogue of Microorganisms (GCM) 10K type strain sequencing project: providing services to taxonomists for standard genome sequencing and annotation.</title>
        <authorList>
            <consortium name="The Broad Institute Genomics Platform"/>
            <consortium name="The Broad Institute Genome Sequencing Center for Infectious Disease"/>
            <person name="Wu L."/>
            <person name="Ma J."/>
        </authorList>
    </citation>
    <scope>NUCLEOTIDE SEQUENCE [LARGE SCALE GENOMIC DNA]</scope>
    <source>
        <strain evidence="3">CGMCC 1.13574</strain>
    </source>
</reference>
<protein>
    <submittedName>
        <fullName evidence="2">Uncharacterized protein</fullName>
    </submittedName>
</protein>
<proteinExistence type="predicted"/>
<evidence type="ECO:0000256" key="1">
    <source>
        <dbReference type="SAM" id="Phobius"/>
    </source>
</evidence>
<dbReference type="RefSeq" id="WP_377004795.1">
    <property type="nucleotide sequence ID" value="NZ_JBHSGG010000031.1"/>
</dbReference>
<evidence type="ECO:0000313" key="3">
    <source>
        <dbReference type="Proteomes" id="UP001595892"/>
    </source>
</evidence>
<accession>A0ABV9NMT8</accession>
<feature type="transmembrane region" description="Helical" evidence="1">
    <location>
        <begin position="48"/>
        <end position="66"/>
    </location>
</feature>
<comment type="caution">
    <text evidence="2">The sequence shown here is derived from an EMBL/GenBank/DDBJ whole genome shotgun (WGS) entry which is preliminary data.</text>
</comment>
<name>A0ABV9NMT8_9GAMM</name>
<gene>
    <name evidence="2" type="ORF">ACFO3Q_11290</name>
</gene>
<evidence type="ECO:0000313" key="2">
    <source>
        <dbReference type="EMBL" id="MFC4728754.1"/>
    </source>
</evidence>
<feature type="transmembrane region" description="Helical" evidence="1">
    <location>
        <begin position="21"/>
        <end position="42"/>
    </location>
</feature>
<keyword evidence="3" id="KW-1185">Reference proteome</keyword>
<dbReference type="Proteomes" id="UP001595892">
    <property type="component" value="Unassembled WGS sequence"/>
</dbReference>
<keyword evidence="1" id="KW-0812">Transmembrane</keyword>
<sequence length="70" mass="7119">MNGRAVGHHGTPAAWRRYGGGALAAAGALAGTAMVWVLLGALPVQVATGLWCGALLLAGFGVHALFRPRR</sequence>
<keyword evidence="1" id="KW-1133">Transmembrane helix</keyword>
<organism evidence="2 3">
    <name type="scientific">Coralloluteibacterium thermophilum</name>
    <dbReference type="NCBI Taxonomy" id="2707049"/>
    <lineage>
        <taxon>Bacteria</taxon>
        <taxon>Pseudomonadati</taxon>
        <taxon>Pseudomonadota</taxon>
        <taxon>Gammaproteobacteria</taxon>
        <taxon>Lysobacterales</taxon>
        <taxon>Lysobacteraceae</taxon>
        <taxon>Coralloluteibacterium</taxon>
    </lineage>
</organism>
<dbReference type="EMBL" id="JBHSGG010000031">
    <property type="protein sequence ID" value="MFC4728754.1"/>
    <property type="molecule type" value="Genomic_DNA"/>
</dbReference>